<keyword evidence="5 8" id="KW-0548">Nucleotidyltransferase</keyword>
<dbReference type="PROSITE" id="PS00900">
    <property type="entry name" value="RNA_POL_PHAGE_1"/>
    <property type="match status" value="1"/>
</dbReference>
<dbReference type="PANTHER" id="PTHR10102">
    <property type="entry name" value="DNA-DIRECTED RNA POLYMERASE, MITOCHONDRIAL"/>
    <property type="match status" value="1"/>
</dbReference>
<sequence>MVCPPLDWVVQHPEGKEWLNISDLKGGYLNSISGLIHDRYRLLSSGNIKNFFIYFGKFEDSLSLKKAADLCEVMNKLQSQGFKINSEFLQLILKYEESFVHTGYLMPSFLTKRNINDVSELVRNLYIAAEQKLRHLTDYSSLIQTFVTNIQRARYEQTLIEMASAYDGYTFYLPAFLDFRGRIYRSGILHFHERDLARSLILIEDISIYEDYNPEFFDHYVRAFKTAAAYHYRSFTSDEAALCRISQLLHDLKGTDPLLSSEGTLIDFAKGAKHPFQFLANLRAIVEVDKVQKKSPFTLDQILSSPITQDASASAYQILSYFLLDDTLAKRTNLIPMDGDDRIQDVYNHIEIELKSFIAREGSVPEEVFKDITRSLVKSIFMPIIYGKSQMSTADDLRGHLRSITTKKECFHIASLCFKFWKEKFAHMDHLIGIIRLLGWFAASCGRPVLYSTKFFNTSQDYMVMEPYSLWVYDKLKKRKRKVTLSVSSQDKRDRKKTEISTFVNFIHQKDAFIAMSVIEDMRKDGYPIYTVHDNLICTITKSQDLPGIYRKVFHDLGAPLKLVNNMIWMNLISIPIEKGIAGEENSLTEKKRMSVRV</sequence>
<keyword evidence="6 8" id="KW-0804">Transcription</keyword>
<feature type="domain" description="DNA-directed RNA polymerase C-terminal" evidence="9">
    <location>
        <begin position="271"/>
        <end position="555"/>
    </location>
</feature>
<reference evidence="10" key="1">
    <citation type="journal article" date="2004" name="Mol. Genet. Genomics">
        <title>The cytoplasmic male-sterile type and normal type mitochondrial genomes of sugar beet share the same complement of genes of known function but differ in the content of expressed ORFs.</title>
        <authorList>
            <person name="Satoh M."/>
            <person name="Kubo T."/>
            <person name="Nishizawa S."/>
            <person name="Estiati A."/>
            <person name="Itchoda N."/>
            <person name="Mikami T."/>
        </authorList>
    </citation>
    <scope>NUCLEOTIDE SEQUENCE</scope>
</reference>
<dbReference type="GO" id="GO:0034245">
    <property type="term" value="C:mitochondrial DNA-directed RNA polymerase complex"/>
    <property type="evidence" value="ECO:0007669"/>
    <property type="project" value="TreeGrafter"/>
</dbReference>
<comment type="similarity">
    <text evidence="1 8">Belongs to the phage and mitochondrial RNA polymerase family.</text>
</comment>
<evidence type="ECO:0000256" key="7">
    <source>
        <dbReference type="ARBA" id="ARBA00048552"/>
    </source>
</evidence>
<dbReference type="InterPro" id="IPR046950">
    <property type="entry name" value="DNA-dir_Rpol_C_phage-type"/>
</dbReference>
<keyword evidence="4 8" id="KW-0808">Transferase</keyword>
<comment type="catalytic activity">
    <reaction evidence="7 8">
        <text>RNA(n) + a ribonucleoside 5'-triphosphate = RNA(n+1) + diphosphate</text>
        <dbReference type="Rhea" id="RHEA:21248"/>
        <dbReference type="Rhea" id="RHEA-COMP:14527"/>
        <dbReference type="Rhea" id="RHEA-COMP:17342"/>
        <dbReference type="ChEBI" id="CHEBI:33019"/>
        <dbReference type="ChEBI" id="CHEBI:61557"/>
        <dbReference type="ChEBI" id="CHEBI:140395"/>
        <dbReference type="EC" id="2.7.7.6"/>
    </reaction>
</comment>
<evidence type="ECO:0000256" key="4">
    <source>
        <dbReference type="ARBA" id="ARBA00022679"/>
    </source>
</evidence>
<geneLocation type="mitochondrion" evidence="10"/>
<dbReference type="AlphaFoldDB" id="Q5U6B9"/>
<evidence type="ECO:0000256" key="8">
    <source>
        <dbReference type="RuleBase" id="RU003805"/>
    </source>
</evidence>
<name>Q5U6B9_BETVV</name>
<keyword evidence="10" id="KW-0496">Mitochondrion</keyword>
<dbReference type="InterPro" id="IPR002092">
    <property type="entry name" value="DNA-dir_Rpol_phage-type"/>
</dbReference>
<dbReference type="PROSITE" id="PS00489">
    <property type="entry name" value="RNA_POL_PHAGE_2"/>
    <property type="match status" value="1"/>
</dbReference>
<accession>Q5U6B9</accession>
<evidence type="ECO:0000313" key="10">
    <source>
        <dbReference type="EMBL" id="BAD66791.1"/>
    </source>
</evidence>
<dbReference type="InterPro" id="IPR043502">
    <property type="entry name" value="DNA/RNA_pol_sf"/>
</dbReference>
<dbReference type="GO" id="GO:0003899">
    <property type="term" value="F:DNA-directed RNA polymerase activity"/>
    <property type="evidence" value="ECO:0007669"/>
    <property type="project" value="UniProtKB-EC"/>
</dbReference>
<dbReference type="GO" id="GO:0006390">
    <property type="term" value="P:mitochondrial transcription"/>
    <property type="evidence" value="ECO:0007669"/>
    <property type="project" value="TreeGrafter"/>
</dbReference>
<dbReference type="EC" id="2.7.7.6" evidence="2 8"/>
<evidence type="ECO:0000256" key="6">
    <source>
        <dbReference type="ARBA" id="ARBA00023163"/>
    </source>
</evidence>
<evidence type="ECO:0000256" key="1">
    <source>
        <dbReference type="ARBA" id="ARBA00009493"/>
    </source>
</evidence>
<evidence type="ECO:0000256" key="5">
    <source>
        <dbReference type="ARBA" id="ARBA00022695"/>
    </source>
</evidence>
<dbReference type="EMBL" id="BA000024">
    <property type="protein sequence ID" value="BAD66791.1"/>
    <property type="molecule type" value="Genomic_DNA"/>
</dbReference>
<gene>
    <name evidence="10" type="primary">orf598</name>
</gene>
<evidence type="ECO:0000259" key="9">
    <source>
        <dbReference type="Pfam" id="PF00940"/>
    </source>
</evidence>
<proteinExistence type="inferred from homology"/>
<organism evidence="10">
    <name type="scientific">Beta vulgaris subsp. vulgaris</name>
    <name type="common">Beet</name>
    <dbReference type="NCBI Taxonomy" id="3555"/>
    <lineage>
        <taxon>Eukaryota</taxon>
        <taxon>Viridiplantae</taxon>
        <taxon>Streptophyta</taxon>
        <taxon>Embryophyta</taxon>
        <taxon>Tracheophyta</taxon>
        <taxon>Spermatophyta</taxon>
        <taxon>Magnoliopsida</taxon>
        <taxon>eudicotyledons</taxon>
        <taxon>Gunneridae</taxon>
        <taxon>Pentapetalae</taxon>
        <taxon>Caryophyllales</taxon>
        <taxon>Chenopodiaceae</taxon>
        <taxon>Betoideae</taxon>
        <taxon>Beta</taxon>
    </lineage>
</organism>
<dbReference type="PANTHER" id="PTHR10102:SF8">
    <property type="entry name" value="DNA-DIRECTED RNA POLYMERASE-RELATED"/>
    <property type="match status" value="1"/>
</dbReference>
<dbReference type="SUPFAM" id="SSF56672">
    <property type="entry name" value="DNA/RNA polymerases"/>
    <property type="match status" value="1"/>
</dbReference>
<dbReference type="Gene3D" id="1.10.150.20">
    <property type="entry name" value="5' to 3' exonuclease, C-terminal subdomain"/>
    <property type="match status" value="1"/>
</dbReference>
<evidence type="ECO:0000256" key="3">
    <source>
        <dbReference type="ARBA" id="ARBA00022478"/>
    </source>
</evidence>
<dbReference type="GO" id="GO:0003677">
    <property type="term" value="F:DNA binding"/>
    <property type="evidence" value="ECO:0007669"/>
    <property type="project" value="InterPro"/>
</dbReference>
<evidence type="ECO:0000256" key="2">
    <source>
        <dbReference type="ARBA" id="ARBA00012418"/>
    </source>
</evidence>
<protein>
    <recommendedName>
        <fullName evidence="2 8">DNA-directed RNA polymerase</fullName>
        <ecNumber evidence="2 8">2.7.7.6</ecNumber>
    </recommendedName>
</protein>
<comment type="function">
    <text evidence="8">DNA-dependent RNA polymerase catalyzes the transcription of DNA into RNA using the four ribonucleoside triphosphates as substrates.</text>
</comment>
<keyword evidence="3 8" id="KW-0240">DNA-directed RNA polymerase</keyword>
<dbReference type="Pfam" id="PF00940">
    <property type="entry name" value="RNA_pol"/>
    <property type="match status" value="1"/>
</dbReference>